<dbReference type="AlphaFoldDB" id="A0A381YQA7"/>
<accession>A0A381YQA7</accession>
<evidence type="ECO:0000256" key="1">
    <source>
        <dbReference type="ARBA" id="ARBA00010528"/>
    </source>
</evidence>
<feature type="region of interest" description="Disordered" evidence="4">
    <location>
        <begin position="59"/>
        <end position="100"/>
    </location>
</feature>
<evidence type="ECO:0000256" key="2">
    <source>
        <dbReference type="ARBA" id="ARBA00022980"/>
    </source>
</evidence>
<comment type="similarity">
    <text evidence="1">Belongs to the universal ribosomal protein uL4 family.</text>
</comment>
<dbReference type="HAMAP" id="MF_01328_B">
    <property type="entry name" value="Ribosomal_uL4_B"/>
    <property type="match status" value="1"/>
</dbReference>
<evidence type="ECO:0008006" key="6">
    <source>
        <dbReference type="Google" id="ProtNLM"/>
    </source>
</evidence>
<feature type="compositionally biased region" description="Basic residues" evidence="4">
    <location>
        <begin position="89"/>
        <end position="100"/>
    </location>
</feature>
<dbReference type="NCBIfam" id="TIGR03953">
    <property type="entry name" value="rplD_bact"/>
    <property type="match status" value="1"/>
</dbReference>
<proteinExistence type="inferred from homology"/>
<dbReference type="PANTHER" id="PTHR10746:SF6">
    <property type="entry name" value="LARGE RIBOSOMAL SUBUNIT PROTEIN UL4M"/>
    <property type="match status" value="1"/>
</dbReference>
<dbReference type="GO" id="GO:0003735">
    <property type="term" value="F:structural constituent of ribosome"/>
    <property type="evidence" value="ECO:0007669"/>
    <property type="project" value="InterPro"/>
</dbReference>
<reference evidence="5" key="1">
    <citation type="submission" date="2018-05" db="EMBL/GenBank/DDBJ databases">
        <authorList>
            <person name="Lanie J.A."/>
            <person name="Ng W.-L."/>
            <person name="Kazmierczak K.M."/>
            <person name="Andrzejewski T.M."/>
            <person name="Davidsen T.M."/>
            <person name="Wayne K.J."/>
            <person name="Tettelin H."/>
            <person name="Glass J.I."/>
            <person name="Rusch D."/>
            <person name="Podicherti R."/>
            <person name="Tsui H.-C.T."/>
            <person name="Winkler M.E."/>
        </authorList>
    </citation>
    <scope>NUCLEOTIDE SEQUENCE</scope>
</reference>
<dbReference type="PANTHER" id="PTHR10746">
    <property type="entry name" value="50S RIBOSOMAL PROTEIN L4"/>
    <property type="match status" value="1"/>
</dbReference>
<evidence type="ECO:0000313" key="5">
    <source>
        <dbReference type="EMBL" id="SVA79185.1"/>
    </source>
</evidence>
<dbReference type="Pfam" id="PF00573">
    <property type="entry name" value="Ribosomal_L4"/>
    <property type="match status" value="1"/>
</dbReference>
<sequence length="210" mass="22348">MQVKDSKGKIVGSVAASDQVWGAVNNDALLHQAVVTQLANKRRGTQNTQTRATVSFSTKKIRPQKGTGAARQGSRRSPVRVGGGVAHGPHPRSYRQRLPKKMRRQALRVALSDKVRQESVTILDALKLDVPKSSTIRDIVAALELKGRTLIVTGSTDQNIVKSAGNLPGVEVQAAALMNSLQAASFANLVVTQEALEAIDRLWGSGGGNA</sequence>
<gene>
    <name evidence="5" type="ORF">METZ01_LOCUS132039</name>
</gene>
<dbReference type="InterPro" id="IPR013005">
    <property type="entry name" value="Ribosomal_uL4-like"/>
</dbReference>
<evidence type="ECO:0000256" key="4">
    <source>
        <dbReference type="SAM" id="MobiDB-lite"/>
    </source>
</evidence>
<protein>
    <recommendedName>
        <fullName evidence="6">50S ribosomal protein L4</fullName>
    </recommendedName>
</protein>
<dbReference type="GO" id="GO:0005840">
    <property type="term" value="C:ribosome"/>
    <property type="evidence" value="ECO:0007669"/>
    <property type="project" value="UniProtKB-KW"/>
</dbReference>
<keyword evidence="2" id="KW-0689">Ribosomal protein</keyword>
<evidence type="ECO:0000256" key="3">
    <source>
        <dbReference type="ARBA" id="ARBA00023274"/>
    </source>
</evidence>
<dbReference type="GO" id="GO:0006412">
    <property type="term" value="P:translation"/>
    <property type="evidence" value="ECO:0007669"/>
    <property type="project" value="InterPro"/>
</dbReference>
<dbReference type="InterPro" id="IPR002136">
    <property type="entry name" value="Ribosomal_uL4"/>
</dbReference>
<dbReference type="SUPFAM" id="SSF52166">
    <property type="entry name" value="Ribosomal protein L4"/>
    <property type="match status" value="1"/>
</dbReference>
<dbReference type="InterPro" id="IPR023574">
    <property type="entry name" value="Ribosomal_uL4_dom_sf"/>
</dbReference>
<dbReference type="EMBL" id="UINC01018787">
    <property type="protein sequence ID" value="SVA79185.1"/>
    <property type="molecule type" value="Genomic_DNA"/>
</dbReference>
<organism evidence="5">
    <name type="scientific">marine metagenome</name>
    <dbReference type="NCBI Taxonomy" id="408172"/>
    <lineage>
        <taxon>unclassified sequences</taxon>
        <taxon>metagenomes</taxon>
        <taxon>ecological metagenomes</taxon>
    </lineage>
</organism>
<keyword evidence="3" id="KW-0687">Ribonucleoprotein</keyword>
<dbReference type="Gene3D" id="3.40.1370.10">
    <property type="match status" value="1"/>
</dbReference>
<name>A0A381YQA7_9ZZZZ</name>
<dbReference type="GO" id="GO:1990904">
    <property type="term" value="C:ribonucleoprotein complex"/>
    <property type="evidence" value="ECO:0007669"/>
    <property type="project" value="UniProtKB-KW"/>
</dbReference>